<evidence type="ECO:0000313" key="3">
    <source>
        <dbReference type="Proteomes" id="UP000501926"/>
    </source>
</evidence>
<accession>Q1PZE2</accession>
<dbReference type="EMBL" id="CP049055">
    <property type="protein sequence ID" value="QII10164.1"/>
    <property type="molecule type" value="Genomic_DNA"/>
</dbReference>
<protein>
    <submittedName>
        <fullName evidence="1">Uncharacterized protein</fullName>
    </submittedName>
</protein>
<gene>
    <name evidence="2" type="ORF">KsCSTR_07850</name>
    <name evidence="1" type="ORF">kustd1715</name>
</gene>
<organism evidence="1">
    <name type="scientific">Kuenenia stuttgartiensis</name>
    <dbReference type="NCBI Taxonomy" id="174633"/>
    <lineage>
        <taxon>Bacteria</taxon>
        <taxon>Pseudomonadati</taxon>
        <taxon>Planctomycetota</taxon>
        <taxon>Candidatus Brocadiia</taxon>
        <taxon>Candidatus Brocadiales</taxon>
        <taxon>Candidatus Brocadiaceae</taxon>
        <taxon>Candidatus Kuenenia</taxon>
    </lineage>
</organism>
<reference evidence="1" key="1">
    <citation type="journal article" date="2006" name="Nature">
        <title>Deciphering the evolution and metabolism of an anammox bacterium from a community genome.</title>
        <authorList>
            <person name="Strous M."/>
            <person name="Pelletier E."/>
            <person name="Mangenot S."/>
            <person name="Rattei T."/>
            <person name="Lehner A."/>
            <person name="Taylor M.W."/>
            <person name="Horn M."/>
            <person name="Daims H."/>
            <person name="Bartol-Mavel D."/>
            <person name="Wincker P."/>
            <person name="Barbe V."/>
            <person name="Fonknechten N."/>
            <person name="Vallenet D."/>
            <person name="Segurens B."/>
            <person name="Schenowitz-Truong C."/>
            <person name="Medigue C."/>
            <person name="Collingro A."/>
            <person name="Snel B."/>
            <person name="Dutilh B.E."/>
            <person name="OpDenCamp H.J.M."/>
            <person name="vanDerDrift C."/>
            <person name="Cirpus I."/>
            <person name="vanDePas-Schoonen K.T."/>
            <person name="Harhangi H.R."/>
            <person name="vanNiftrik L."/>
            <person name="Schmid M."/>
            <person name="Keltjens J."/>
            <person name="vanDeVossenberg J."/>
            <person name="Kartal B."/>
            <person name="Meier H."/>
            <person name="Frishman D."/>
            <person name="Huynen M.A."/>
            <person name="Mewes H."/>
            <person name="Weissenbach J."/>
            <person name="Jetten M.S.M."/>
            <person name="Wagner M."/>
            <person name="LePaslier D."/>
        </authorList>
    </citation>
    <scope>NUCLEOTIDE SEQUENCE</scope>
</reference>
<sequence length="63" mass="7271">MCVKFGTVLSSIRRREVFRDFFAGRKAVSDASIWISAFLCPYMHCPCGSLRNVYIPLFYLICN</sequence>
<dbReference type="Proteomes" id="UP000501926">
    <property type="component" value="Chromosome"/>
</dbReference>
<name>Q1PZE2_KUEST</name>
<reference evidence="1" key="2">
    <citation type="submission" date="2006-01" db="EMBL/GenBank/DDBJ databases">
        <authorList>
            <person name="Genoscope"/>
        </authorList>
    </citation>
    <scope>NUCLEOTIDE SEQUENCE</scope>
</reference>
<dbReference type="AlphaFoldDB" id="Q1PZE2"/>
<reference evidence="2 3" key="3">
    <citation type="submission" date="2020-02" db="EMBL/GenBank/DDBJ databases">
        <title>Newly sequenced genome of strain CSTR1 showed variability in Candidatus Kuenenia stuttgartiensis genomes.</title>
        <authorList>
            <person name="Ding C."/>
            <person name="Adrian L."/>
        </authorList>
    </citation>
    <scope>NUCLEOTIDE SEQUENCE [LARGE SCALE GENOMIC DNA]</scope>
    <source>
        <strain evidence="2 3">CSTR1</strain>
    </source>
</reference>
<dbReference type="EMBL" id="CT573072">
    <property type="protein sequence ID" value="CAJ72460.1"/>
    <property type="molecule type" value="Genomic_DNA"/>
</dbReference>
<proteinExistence type="predicted"/>
<evidence type="ECO:0000313" key="1">
    <source>
        <dbReference type="EMBL" id="CAJ72460.1"/>
    </source>
</evidence>
<evidence type="ECO:0000313" key="2">
    <source>
        <dbReference type="EMBL" id="QII10164.1"/>
    </source>
</evidence>